<protein>
    <submittedName>
        <fullName evidence="2">P-loop ATPase</fullName>
    </submittedName>
</protein>
<dbReference type="PANTHER" id="PTHR43063:SF1">
    <property type="entry name" value="4FE-4S CLUSTER CONTAINING PARA FAMILY ATPASE PROTEIN"/>
    <property type="match status" value="1"/>
</dbReference>
<dbReference type="Gene3D" id="3.40.50.300">
    <property type="entry name" value="P-loop containing nucleotide triphosphate hydrolases"/>
    <property type="match status" value="1"/>
</dbReference>
<organism evidence="2 3">
    <name type="scientific">Methanobacterium bryantii</name>
    <dbReference type="NCBI Taxonomy" id="2161"/>
    <lineage>
        <taxon>Archaea</taxon>
        <taxon>Methanobacteriati</taxon>
        <taxon>Methanobacteriota</taxon>
        <taxon>Methanomada group</taxon>
        <taxon>Methanobacteria</taxon>
        <taxon>Methanobacteriales</taxon>
        <taxon>Methanobacteriaceae</taxon>
        <taxon>Methanobacterium</taxon>
    </lineage>
</organism>
<dbReference type="RefSeq" id="WP_069583218.1">
    <property type="nucleotide sequence ID" value="NZ_LMVM01000041.1"/>
</dbReference>
<feature type="domain" description="4Fe-4S ferredoxin-type" evidence="1">
    <location>
        <begin position="60"/>
        <end position="89"/>
    </location>
</feature>
<evidence type="ECO:0000259" key="1">
    <source>
        <dbReference type="PROSITE" id="PS51379"/>
    </source>
</evidence>
<evidence type="ECO:0000313" key="3">
    <source>
        <dbReference type="Proteomes" id="UP000217784"/>
    </source>
</evidence>
<dbReference type="Gene3D" id="3.30.70.20">
    <property type="match status" value="1"/>
</dbReference>
<keyword evidence="3" id="KW-1185">Reference proteome</keyword>
<dbReference type="PROSITE" id="PS51379">
    <property type="entry name" value="4FE4S_FER_2"/>
    <property type="match status" value="2"/>
</dbReference>
<comment type="caution">
    <text evidence="2">The sequence shown here is derived from an EMBL/GenBank/DDBJ whole genome shotgun (WGS) entry which is preliminary data.</text>
</comment>
<name>A0A2A2H0I7_METBR</name>
<dbReference type="PANTHER" id="PTHR43063">
    <property type="entry name" value="4FE-4S CLUSTER CONTAINING PARA FAMILY ATPASE PROTEIN"/>
    <property type="match status" value="1"/>
</dbReference>
<feature type="domain" description="4Fe-4S ferredoxin-type" evidence="1">
    <location>
        <begin position="90"/>
        <end position="119"/>
    </location>
</feature>
<dbReference type="AlphaFoldDB" id="A0A2A2H0I7"/>
<accession>A0A2A2H0I7</accession>
<dbReference type="InterPro" id="IPR017900">
    <property type="entry name" value="4Fe4S_Fe_S_CS"/>
</dbReference>
<dbReference type="InterPro" id="IPR002586">
    <property type="entry name" value="CobQ/CobB/MinD/ParA_Nub-bd_dom"/>
</dbReference>
<dbReference type="SUPFAM" id="SSF52540">
    <property type="entry name" value="P-loop containing nucleoside triphosphate hydrolases"/>
    <property type="match status" value="1"/>
</dbReference>
<dbReference type="EMBL" id="LMVM01000041">
    <property type="protein sequence ID" value="PAV02907.1"/>
    <property type="molecule type" value="Genomic_DNA"/>
</dbReference>
<dbReference type="OrthoDB" id="65817at2157"/>
<gene>
    <name evidence="2" type="ORF">ASJ80_03620</name>
</gene>
<evidence type="ECO:0000313" key="2">
    <source>
        <dbReference type="EMBL" id="PAV02907.1"/>
    </source>
</evidence>
<dbReference type="Proteomes" id="UP000217784">
    <property type="component" value="Unassembled WGS sequence"/>
</dbReference>
<dbReference type="Pfam" id="PF00037">
    <property type="entry name" value="Fer4"/>
    <property type="match status" value="2"/>
</dbReference>
<proteinExistence type="predicted"/>
<dbReference type="GO" id="GO:0016491">
    <property type="term" value="F:oxidoreductase activity"/>
    <property type="evidence" value="ECO:0007669"/>
    <property type="project" value="UniProtKB-ARBA"/>
</dbReference>
<dbReference type="SUPFAM" id="SSF54862">
    <property type="entry name" value="4Fe-4S ferredoxins"/>
    <property type="match status" value="1"/>
</dbReference>
<dbReference type="InterPro" id="IPR017896">
    <property type="entry name" value="4Fe4S_Fe-S-bd"/>
</dbReference>
<sequence>MKVAITGGKGGTGKSTVSTALAVELAKNYKVMLVDADVECPDDHIILSIPREKIKDVTIFLPFFNEEKCLRCGKCGEICKENAIILIKNKFPFLVSGQCTGCGACRLACPNEAIEEDTQAVGSIYLGKPLLRSGIAENFILISGETDIGCESSSPVVNATIDFASSLEENYDFLVVDTAAGTHCNVIAALMDVDLAFAVAEPTPLGKHDLDLILKLLEIMEIRSEIIVNKSNIGDLGLIQELNCKYGVNILSEIPYTKEIIKSYSKGIPAVHEKISEIAEWMGRLL</sequence>
<reference evidence="2 3" key="1">
    <citation type="journal article" date="2017" name="BMC Genomics">
        <title>Genomic analysis of methanogenic archaea reveals a shift towards energy conservation.</title>
        <authorList>
            <person name="Gilmore S.P."/>
            <person name="Henske J.K."/>
            <person name="Sexton J.A."/>
            <person name="Solomon K.V."/>
            <person name="Seppala S."/>
            <person name="Yoo J.I."/>
            <person name="Huyett L.M."/>
            <person name="Pressman A."/>
            <person name="Cogan J.Z."/>
            <person name="Kivenson V."/>
            <person name="Peng X."/>
            <person name="Tan Y."/>
            <person name="Valentine D.L."/>
            <person name="O'Malley M.A."/>
        </authorList>
    </citation>
    <scope>NUCLEOTIDE SEQUENCE [LARGE SCALE GENOMIC DNA]</scope>
    <source>
        <strain evidence="2 3">M.o.H.</strain>
    </source>
</reference>
<dbReference type="PROSITE" id="PS00198">
    <property type="entry name" value="4FE4S_FER_1"/>
    <property type="match status" value="1"/>
</dbReference>
<dbReference type="Pfam" id="PF01656">
    <property type="entry name" value="CbiA"/>
    <property type="match status" value="1"/>
</dbReference>
<dbReference type="InterPro" id="IPR027417">
    <property type="entry name" value="P-loop_NTPase"/>
</dbReference>